<evidence type="ECO:0000256" key="4">
    <source>
        <dbReference type="ARBA" id="ARBA00023136"/>
    </source>
</evidence>
<dbReference type="InterPro" id="IPR007343">
    <property type="entry name" value="Uncharacterised_pept_Zn_put"/>
</dbReference>
<dbReference type="OrthoDB" id="9774900at2"/>
<keyword evidence="6" id="KW-0378">Hydrolase</keyword>
<organism evidence="6 7">
    <name type="scientific">Croceibacterium xixiisoli</name>
    <dbReference type="NCBI Taxonomy" id="1476466"/>
    <lineage>
        <taxon>Bacteria</taxon>
        <taxon>Pseudomonadati</taxon>
        <taxon>Pseudomonadota</taxon>
        <taxon>Alphaproteobacteria</taxon>
        <taxon>Sphingomonadales</taxon>
        <taxon>Erythrobacteraceae</taxon>
        <taxon>Croceibacterium</taxon>
    </lineage>
</organism>
<evidence type="ECO:0000256" key="1">
    <source>
        <dbReference type="ARBA" id="ARBA00004167"/>
    </source>
</evidence>
<dbReference type="PANTHER" id="PTHR30168:SF0">
    <property type="entry name" value="INNER MEMBRANE PROTEIN"/>
    <property type="match status" value="1"/>
</dbReference>
<accession>A0A6I4TV37</accession>
<evidence type="ECO:0000256" key="3">
    <source>
        <dbReference type="ARBA" id="ARBA00022989"/>
    </source>
</evidence>
<feature type="region of interest" description="Disordered" evidence="5">
    <location>
        <begin position="59"/>
        <end position="80"/>
    </location>
</feature>
<name>A0A6I4TV37_9SPHN</name>
<dbReference type="PANTHER" id="PTHR30168">
    <property type="entry name" value="PUTATIVE MEMBRANE PROTEIN YPFJ"/>
    <property type="match status" value="1"/>
</dbReference>
<sequence length="292" mass="31132">MRLNNFNPGNIRVRRGSGGGSGGGFPGGGGGKIGCGTIAIVLIGVLFFNADPAQMLGTIDGMQQNQPGQSQPVPQGDSAETICSDNAFAQESCNALASLNQTWQPVFEQAGVKFSQPELVFYQRGTNSGCGSASSSMGPFYCPADHGIYIDTSFYTQLERDLGAGGDFARYYVMAHEYGHHIQQITGVANQIRSAQQQNPRRSNQLQVLMELQADCYAGVWAGKNRNLIEPGDFEEGMAAAAAIGDDTLMRNAGQQVSPESFTHGTSAQRMQALKLGLESGDDTQCDRIMQG</sequence>
<dbReference type="RefSeq" id="WP_161390892.1">
    <property type="nucleotide sequence ID" value="NZ_JBHSCP010000001.1"/>
</dbReference>
<dbReference type="Proteomes" id="UP000469430">
    <property type="component" value="Unassembled WGS sequence"/>
</dbReference>
<comment type="subcellular location">
    <subcellularLocation>
        <location evidence="1">Membrane</location>
        <topology evidence="1">Single-pass membrane protein</topology>
    </subcellularLocation>
</comment>
<keyword evidence="4" id="KW-0472">Membrane</keyword>
<keyword evidence="3" id="KW-1133">Transmembrane helix</keyword>
<dbReference type="GO" id="GO:0008237">
    <property type="term" value="F:metallopeptidase activity"/>
    <property type="evidence" value="ECO:0007669"/>
    <property type="project" value="UniProtKB-KW"/>
</dbReference>
<dbReference type="Pfam" id="PF04228">
    <property type="entry name" value="Zn_peptidase"/>
    <property type="match status" value="1"/>
</dbReference>
<keyword evidence="2" id="KW-0812">Transmembrane</keyword>
<gene>
    <name evidence="6" type="ORF">GRI97_08820</name>
</gene>
<feature type="region of interest" description="Disordered" evidence="5">
    <location>
        <begin position="1"/>
        <end position="24"/>
    </location>
</feature>
<dbReference type="GO" id="GO:0006508">
    <property type="term" value="P:proteolysis"/>
    <property type="evidence" value="ECO:0007669"/>
    <property type="project" value="UniProtKB-KW"/>
</dbReference>
<dbReference type="AlphaFoldDB" id="A0A6I4TV37"/>
<dbReference type="EMBL" id="WTYJ01000001">
    <property type="protein sequence ID" value="MXO99089.1"/>
    <property type="molecule type" value="Genomic_DNA"/>
</dbReference>
<evidence type="ECO:0000256" key="2">
    <source>
        <dbReference type="ARBA" id="ARBA00022692"/>
    </source>
</evidence>
<reference evidence="6 7" key="1">
    <citation type="submission" date="2019-12" db="EMBL/GenBank/DDBJ databases">
        <title>Genomic-based taxomic classification of the family Erythrobacteraceae.</title>
        <authorList>
            <person name="Xu L."/>
        </authorList>
    </citation>
    <scope>NUCLEOTIDE SEQUENCE [LARGE SCALE GENOMIC DNA]</scope>
    <source>
        <strain evidence="6 7">S36</strain>
    </source>
</reference>
<dbReference type="GO" id="GO:0016020">
    <property type="term" value="C:membrane"/>
    <property type="evidence" value="ECO:0007669"/>
    <property type="project" value="UniProtKB-SubCell"/>
</dbReference>
<comment type="caution">
    <text evidence="6">The sequence shown here is derived from an EMBL/GenBank/DDBJ whole genome shotgun (WGS) entry which is preliminary data.</text>
</comment>
<evidence type="ECO:0000313" key="6">
    <source>
        <dbReference type="EMBL" id="MXO99089.1"/>
    </source>
</evidence>
<keyword evidence="6" id="KW-0482">Metalloprotease</keyword>
<protein>
    <submittedName>
        <fullName evidence="6">Zinc metalloprotease</fullName>
    </submittedName>
</protein>
<keyword evidence="6" id="KW-0645">Protease</keyword>
<keyword evidence="7" id="KW-1185">Reference proteome</keyword>
<evidence type="ECO:0000256" key="5">
    <source>
        <dbReference type="SAM" id="MobiDB-lite"/>
    </source>
</evidence>
<proteinExistence type="predicted"/>
<feature type="compositionally biased region" description="Polar residues" evidence="5">
    <location>
        <begin position="61"/>
        <end position="73"/>
    </location>
</feature>
<evidence type="ECO:0000313" key="7">
    <source>
        <dbReference type="Proteomes" id="UP000469430"/>
    </source>
</evidence>